<keyword evidence="9" id="KW-1185">Reference proteome</keyword>
<dbReference type="Proteomes" id="UP001152747">
    <property type="component" value="Unassembled WGS sequence"/>
</dbReference>
<dbReference type="EMBL" id="CANHGI010000005">
    <property type="protein sequence ID" value="CAI5450098.1"/>
    <property type="molecule type" value="Genomic_DNA"/>
</dbReference>
<dbReference type="PANTHER" id="PTHR45867:SF3">
    <property type="entry name" value="ACID PHOSPHATASE TYPE 7"/>
    <property type="match status" value="1"/>
</dbReference>
<comment type="catalytic activity">
    <reaction evidence="3">
        <text>a phosphate monoester + H2O = an alcohol + phosphate</text>
        <dbReference type="Rhea" id="RHEA:15017"/>
        <dbReference type="ChEBI" id="CHEBI:15377"/>
        <dbReference type="ChEBI" id="CHEBI:30879"/>
        <dbReference type="ChEBI" id="CHEBI:43474"/>
        <dbReference type="ChEBI" id="CHEBI:67140"/>
        <dbReference type="EC" id="3.1.3.2"/>
    </reaction>
</comment>
<reference evidence="8" key="1">
    <citation type="submission" date="2022-11" db="EMBL/GenBank/DDBJ databases">
        <authorList>
            <person name="Kikuchi T."/>
        </authorList>
    </citation>
    <scope>NUCLEOTIDE SEQUENCE</scope>
    <source>
        <strain evidence="8">PS1010</strain>
    </source>
</reference>
<evidence type="ECO:0000256" key="2">
    <source>
        <dbReference type="ARBA" id="ARBA00023180"/>
    </source>
</evidence>
<dbReference type="CDD" id="cd00839">
    <property type="entry name" value="MPP_PAPs"/>
    <property type="match status" value="1"/>
</dbReference>
<evidence type="ECO:0000259" key="7">
    <source>
        <dbReference type="Pfam" id="PF16656"/>
    </source>
</evidence>
<evidence type="ECO:0000256" key="3">
    <source>
        <dbReference type="RuleBase" id="RU361203"/>
    </source>
</evidence>
<evidence type="ECO:0000313" key="8">
    <source>
        <dbReference type="EMBL" id="CAI5450098.1"/>
    </source>
</evidence>
<dbReference type="Pfam" id="PF16656">
    <property type="entry name" value="Pur_ac_phosph_N"/>
    <property type="match status" value="1"/>
</dbReference>
<comment type="caution">
    <text evidence="8">The sequence shown here is derived from an EMBL/GenBank/DDBJ whole genome shotgun (WGS) entry which is preliminary data.</text>
</comment>
<dbReference type="InterPro" id="IPR004843">
    <property type="entry name" value="Calcineurin-like_PHP"/>
</dbReference>
<feature type="domain" description="Calcineurin-like phosphoesterase" evidence="5">
    <location>
        <begin position="149"/>
        <end position="351"/>
    </location>
</feature>
<protein>
    <recommendedName>
        <fullName evidence="3">Purple acid phosphatase</fullName>
        <ecNumber evidence="3">3.1.3.2</ecNumber>
    </recommendedName>
</protein>
<dbReference type="InterPro" id="IPR015914">
    <property type="entry name" value="PAPs_N"/>
</dbReference>
<dbReference type="InterPro" id="IPR029052">
    <property type="entry name" value="Metallo-depent_PP-like"/>
</dbReference>
<dbReference type="AlphaFoldDB" id="A0A9P1N3V4"/>
<dbReference type="OrthoDB" id="45007at2759"/>
<dbReference type="EC" id="3.1.3.2" evidence="3"/>
<dbReference type="PANTHER" id="PTHR45867">
    <property type="entry name" value="PURPLE ACID PHOSPHATASE"/>
    <property type="match status" value="1"/>
</dbReference>
<proteinExistence type="inferred from homology"/>
<accession>A0A9P1N3V4</accession>
<dbReference type="Gene3D" id="2.60.40.380">
    <property type="entry name" value="Purple acid phosphatase-like, N-terminal"/>
    <property type="match status" value="1"/>
</dbReference>
<name>A0A9P1N3V4_9PELO</name>
<dbReference type="Gene3D" id="3.60.21.10">
    <property type="match status" value="1"/>
</dbReference>
<feature type="chain" id="PRO_5040329063" description="Purple acid phosphatase" evidence="4">
    <location>
        <begin position="16"/>
        <end position="467"/>
    </location>
</feature>
<evidence type="ECO:0000259" key="5">
    <source>
        <dbReference type="Pfam" id="PF00149"/>
    </source>
</evidence>
<keyword evidence="2" id="KW-0325">Glycoprotein</keyword>
<dbReference type="SUPFAM" id="SSF49363">
    <property type="entry name" value="Purple acid phosphatase, N-terminal domain"/>
    <property type="match status" value="1"/>
</dbReference>
<dbReference type="InterPro" id="IPR041792">
    <property type="entry name" value="MPP_PAP"/>
</dbReference>
<dbReference type="SUPFAM" id="SSF56300">
    <property type="entry name" value="Metallo-dependent phosphatases"/>
    <property type="match status" value="1"/>
</dbReference>
<evidence type="ECO:0000256" key="1">
    <source>
        <dbReference type="ARBA" id="ARBA00022729"/>
    </source>
</evidence>
<dbReference type="GO" id="GO:0003993">
    <property type="term" value="F:acid phosphatase activity"/>
    <property type="evidence" value="ECO:0007669"/>
    <property type="project" value="UniProtKB-EC"/>
</dbReference>
<dbReference type="GO" id="GO:0046872">
    <property type="term" value="F:metal ion binding"/>
    <property type="evidence" value="ECO:0007669"/>
    <property type="project" value="InterPro"/>
</dbReference>
<feature type="domain" description="Purple acid phosphatase N-terminal" evidence="7">
    <location>
        <begin position="44"/>
        <end position="135"/>
    </location>
</feature>
<evidence type="ECO:0000256" key="4">
    <source>
        <dbReference type="SAM" id="SignalP"/>
    </source>
</evidence>
<organism evidence="8 9">
    <name type="scientific">Caenorhabditis angaria</name>
    <dbReference type="NCBI Taxonomy" id="860376"/>
    <lineage>
        <taxon>Eukaryota</taxon>
        <taxon>Metazoa</taxon>
        <taxon>Ecdysozoa</taxon>
        <taxon>Nematoda</taxon>
        <taxon>Chromadorea</taxon>
        <taxon>Rhabditida</taxon>
        <taxon>Rhabditina</taxon>
        <taxon>Rhabditomorpha</taxon>
        <taxon>Rhabditoidea</taxon>
        <taxon>Rhabditidae</taxon>
        <taxon>Peloderinae</taxon>
        <taxon>Caenorhabditis</taxon>
    </lineage>
</organism>
<dbReference type="Pfam" id="PF14008">
    <property type="entry name" value="Metallophos_C"/>
    <property type="match status" value="1"/>
</dbReference>
<evidence type="ECO:0000313" key="9">
    <source>
        <dbReference type="Proteomes" id="UP001152747"/>
    </source>
</evidence>
<keyword evidence="3" id="KW-0378">Hydrolase</keyword>
<evidence type="ECO:0000259" key="6">
    <source>
        <dbReference type="Pfam" id="PF14008"/>
    </source>
</evidence>
<dbReference type="InterPro" id="IPR025733">
    <property type="entry name" value="PAPs_C"/>
</dbReference>
<comment type="similarity">
    <text evidence="3">Belongs to the metallophosphoesterase superfamily. Purple acid phosphatase family.</text>
</comment>
<feature type="domain" description="Purple acid phosphatase C-terminal" evidence="6">
    <location>
        <begin position="375"/>
        <end position="436"/>
    </location>
</feature>
<sequence>MLIFLCFLQISPIFGLKYLEVGRIPAWKALHQKNPNHGPSYPQPEQIHLAYRSPTEYVISWLTFDDTLESLVEFGEDLGKLDNVAIGRCGVFLDGQKDNIWRYIHRANLTGLEPGKRVFYHVGSKHGWSPIFFFTPLAPRHSTGGGYEFAVYGDLGVENGRSLGAIQKLAQIGEIDMVLHVGDFAYNMNEENGETGDEFMRQIEPIAAYVPYMVAVGNHENFNNFTHYVNRFNMPNSEHNLYYSFNVGPAHFLVFSTEFYFYTEYGYHQIETQFKFLKSDLKAANLNRKSVPWIITMGHRPMYCSDFDGDDCTKFESVIRTGLPLTHAYALEKLFYEQGVDVQLYAHEHTYERLWPVYNRTVYNNTDAPYVNPPAPVHIITGSAGCRENTDIFVVNPPPWSAKRSTDYGFGRMRIFNETHLRFRQINVAQEGQIDDDFWIIKTSNKHHRPFRHRDSKKLKTYGTYID</sequence>
<gene>
    <name evidence="8" type="ORF">CAMP_LOCUS12735</name>
</gene>
<keyword evidence="1 4" id="KW-0732">Signal</keyword>
<dbReference type="Pfam" id="PF00149">
    <property type="entry name" value="Metallophos"/>
    <property type="match status" value="1"/>
</dbReference>
<dbReference type="InterPro" id="IPR008963">
    <property type="entry name" value="Purple_acid_Pase-like_N"/>
</dbReference>
<feature type="signal peptide" evidence="4">
    <location>
        <begin position="1"/>
        <end position="15"/>
    </location>
</feature>